<dbReference type="AlphaFoldDB" id="A0AAI8VRA6"/>
<name>A0AAI8VRA6_9PEZI</name>
<comment type="caution">
    <text evidence="1">The sequence shown here is derived from an EMBL/GenBank/DDBJ whole genome shotgun (WGS) entry which is preliminary data.</text>
</comment>
<organism evidence="1 2">
    <name type="scientific">Anthostomella pinea</name>
    <dbReference type="NCBI Taxonomy" id="933095"/>
    <lineage>
        <taxon>Eukaryota</taxon>
        <taxon>Fungi</taxon>
        <taxon>Dikarya</taxon>
        <taxon>Ascomycota</taxon>
        <taxon>Pezizomycotina</taxon>
        <taxon>Sordariomycetes</taxon>
        <taxon>Xylariomycetidae</taxon>
        <taxon>Xylariales</taxon>
        <taxon>Xylariaceae</taxon>
        <taxon>Anthostomella</taxon>
    </lineage>
</organism>
<evidence type="ECO:0000313" key="1">
    <source>
        <dbReference type="EMBL" id="CAJ2509623.1"/>
    </source>
</evidence>
<dbReference type="Proteomes" id="UP001295740">
    <property type="component" value="Unassembled WGS sequence"/>
</dbReference>
<evidence type="ECO:0000313" key="2">
    <source>
        <dbReference type="Proteomes" id="UP001295740"/>
    </source>
</evidence>
<gene>
    <name evidence="1" type="ORF">KHLLAP_LOCUS10091</name>
</gene>
<proteinExistence type="predicted"/>
<protein>
    <submittedName>
        <fullName evidence="1">Uu.00g146490.m01.CDS01</fullName>
    </submittedName>
</protein>
<dbReference type="EMBL" id="CAUWAG010000012">
    <property type="protein sequence ID" value="CAJ2509623.1"/>
    <property type="molecule type" value="Genomic_DNA"/>
</dbReference>
<keyword evidence="2" id="KW-1185">Reference proteome</keyword>
<reference evidence="1" key="1">
    <citation type="submission" date="2023-10" db="EMBL/GenBank/DDBJ databases">
        <authorList>
            <person name="Hackl T."/>
        </authorList>
    </citation>
    <scope>NUCLEOTIDE SEQUENCE</scope>
</reference>
<sequence>MPILSIESSIDLPIVKGPVRVFFKLDLDALHHFDPTLTPFDPSQSITSVLRKARAARDVAKSEVSEAVFGTQVAPLPGNVSLSKPLQTAGKPGTPEEFHRPCCQYKSVALVFDIEVEKGDKPTSVMEIKADSNELVDGKLMFRLERLEGRERDLVHMFARQLYGEDP</sequence>
<accession>A0AAI8VRA6</accession>